<accession>A0AAD8J0C2</accession>
<sequence>MKSTEDSNVSNELIQRMKPEHILLLDSKVPKQFISFDEQYLRRCLEFIQISADKPTSCSLDSDVTVFTETKNMIEILSSPLFHKLGSTIRDRASLIDLRNPKCSSFLSSPGESASAKSGKLEKEMVVHNNHPHVSDNVHKGVGPLSTPIASGAAQSSSFVPVTTSDWMLHNKGNHKCPHYVFSMDHHSDIYFANLLQVDSPNRKVTDYMYAFYVRAGKRKEDDEMCEQPFNLVGRMKVSTSITILSNGTEVKETSFVLFGFDDYCVEEMQTRSHNLENSKGLSRKMSAVLKASRTFKQRRSMKLDVSRSANTCQGARLEDHYPPNLELAAIVVREQIPRTNNNVKIGGWGLKFLKSTGHRHVNASVETEVPLQSRSHSDADCSTSIDIIIPASFHGVPRSKSSGPSSLIDRWISGGKCDCGGWDMGCALKILKTKQTEALHLAKTFDIFEEGSKKDSATMKMLNIHDGWYRVPFQSTLSALQSFSIAVAILHAQTYCPNLQHSSG</sequence>
<dbReference type="EMBL" id="JAUIZM010000003">
    <property type="protein sequence ID" value="KAK1395362.1"/>
    <property type="molecule type" value="Genomic_DNA"/>
</dbReference>
<dbReference type="PANTHER" id="PTHR31390:SF2">
    <property type="entry name" value="EXPRESSED PROTEIN"/>
    <property type="match status" value="1"/>
</dbReference>
<dbReference type="PANTHER" id="PTHR31390">
    <property type="entry name" value="EXPRESSED PROTEIN"/>
    <property type="match status" value="1"/>
</dbReference>
<organism evidence="1 2">
    <name type="scientific">Heracleum sosnowskyi</name>
    <dbReference type="NCBI Taxonomy" id="360622"/>
    <lineage>
        <taxon>Eukaryota</taxon>
        <taxon>Viridiplantae</taxon>
        <taxon>Streptophyta</taxon>
        <taxon>Embryophyta</taxon>
        <taxon>Tracheophyta</taxon>
        <taxon>Spermatophyta</taxon>
        <taxon>Magnoliopsida</taxon>
        <taxon>eudicotyledons</taxon>
        <taxon>Gunneridae</taxon>
        <taxon>Pentapetalae</taxon>
        <taxon>asterids</taxon>
        <taxon>campanulids</taxon>
        <taxon>Apiales</taxon>
        <taxon>Apiaceae</taxon>
        <taxon>Apioideae</taxon>
        <taxon>apioid superclade</taxon>
        <taxon>Tordylieae</taxon>
        <taxon>Tordyliinae</taxon>
        <taxon>Heracleum</taxon>
    </lineage>
</organism>
<evidence type="ECO:0000313" key="2">
    <source>
        <dbReference type="Proteomes" id="UP001237642"/>
    </source>
</evidence>
<reference evidence="1" key="1">
    <citation type="submission" date="2023-02" db="EMBL/GenBank/DDBJ databases">
        <title>Genome of toxic invasive species Heracleum sosnowskyi carries increased number of genes despite the absence of recent whole-genome duplications.</title>
        <authorList>
            <person name="Schelkunov M."/>
            <person name="Shtratnikova V."/>
            <person name="Makarenko M."/>
            <person name="Klepikova A."/>
            <person name="Omelchenko D."/>
            <person name="Novikova G."/>
            <person name="Obukhova E."/>
            <person name="Bogdanov V."/>
            <person name="Penin A."/>
            <person name="Logacheva M."/>
        </authorList>
    </citation>
    <scope>NUCLEOTIDE SEQUENCE</scope>
    <source>
        <strain evidence="1">Hsosn_3</strain>
        <tissue evidence="1">Leaf</tissue>
    </source>
</reference>
<gene>
    <name evidence="1" type="ORF">POM88_014418</name>
</gene>
<keyword evidence="2" id="KW-1185">Reference proteome</keyword>
<dbReference type="Pfam" id="PF12043">
    <property type="entry name" value="DUF3527"/>
    <property type="match status" value="1"/>
</dbReference>
<reference evidence="1" key="2">
    <citation type="submission" date="2023-05" db="EMBL/GenBank/DDBJ databases">
        <authorList>
            <person name="Schelkunov M.I."/>
        </authorList>
    </citation>
    <scope>NUCLEOTIDE SEQUENCE</scope>
    <source>
        <strain evidence="1">Hsosn_3</strain>
        <tissue evidence="1">Leaf</tissue>
    </source>
</reference>
<dbReference type="InterPro" id="IPR021916">
    <property type="entry name" value="DUF3527"/>
</dbReference>
<dbReference type="Proteomes" id="UP001237642">
    <property type="component" value="Unassembled WGS sequence"/>
</dbReference>
<dbReference type="AlphaFoldDB" id="A0AAD8J0C2"/>
<evidence type="ECO:0000313" key="1">
    <source>
        <dbReference type="EMBL" id="KAK1395362.1"/>
    </source>
</evidence>
<name>A0AAD8J0C2_9APIA</name>
<protein>
    <submittedName>
        <fullName evidence="1">Uncharacterized protein</fullName>
    </submittedName>
</protein>
<comment type="caution">
    <text evidence="1">The sequence shown here is derived from an EMBL/GenBank/DDBJ whole genome shotgun (WGS) entry which is preliminary data.</text>
</comment>
<proteinExistence type="predicted"/>